<name>A0A4R3NCE4_9GAMM</name>
<evidence type="ECO:0000313" key="2">
    <source>
        <dbReference type="Proteomes" id="UP000295055"/>
    </source>
</evidence>
<dbReference type="OrthoDB" id="9800877at2"/>
<reference evidence="1 2" key="1">
    <citation type="submission" date="2019-03" db="EMBL/GenBank/DDBJ databases">
        <title>Genomic analyses of the natural microbiome of Caenorhabditis elegans.</title>
        <authorList>
            <person name="Samuel B."/>
        </authorList>
    </citation>
    <scope>NUCLEOTIDE SEQUENCE [LARGE SCALE GENOMIC DNA]</scope>
    <source>
        <strain evidence="1 2">JUb102</strain>
    </source>
</reference>
<gene>
    <name evidence="1" type="ORF">EC835_1204</name>
</gene>
<organism evidence="1 2">
    <name type="scientific">Providencia alcalifaciens</name>
    <dbReference type="NCBI Taxonomy" id="126385"/>
    <lineage>
        <taxon>Bacteria</taxon>
        <taxon>Pseudomonadati</taxon>
        <taxon>Pseudomonadota</taxon>
        <taxon>Gammaproteobacteria</taxon>
        <taxon>Enterobacterales</taxon>
        <taxon>Morganellaceae</taxon>
        <taxon>Providencia</taxon>
    </lineage>
</organism>
<protein>
    <submittedName>
        <fullName evidence="1">Uncharacterized protein</fullName>
    </submittedName>
</protein>
<evidence type="ECO:0000313" key="1">
    <source>
        <dbReference type="EMBL" id="TCT28138.1"/>
    </source>
</evidence>
<dbReference type="RefSeq" id="WP_132497340.1">
    <property type="nucleotide sequence ID" value="NZ_SMAS01000020.1"/>
</dbReference>
<proteinExistence type="predicted"/>
<comment type="caution">
    <text evidence="1">The sequence shown here is derived from an EMBL/GenBank/DDBJ whole genome shotgun (WGS) entry which is preliminary data.</text>
</comment>
<sequence>MVLTYILKLWNNLNKYGRNYWVDIDNNIAKNAMSCIAVGTENLAVRKLMTGGD</sequence>
<dbReference type="AlphaFoldDB" id="A0A4R3NCE4"/>
<dbReference type="EMBL" id="SMAS01000020">
    <property type="protein sequence ID" value="TCT28138.1"/>
    <property type="molecule type" value="Genomic_DNA"/>
</dbReference>
<dbReference type="Proteomes" id="UP000295055">
    <property type="component" value="Unassembled WGS sequence"/>
</dbReference>
<accession>A0A4R3NCE4</accession>